<evidence type="ECO:0000256" key="1">
    <source>
        <dbReference type="ARBA" id="ARBA00005375"/>
    </source>
</evidence>
<evidence type="ECO:0000313" key="7">
    <source>
        <dbReference type="Proteomes" id="UP001430356"/>
    </source>
</evidence>
<gene>
    <name evidence="6" type="ORF">NESM_000364100</name>
</gene>
<keyword evidence="7" id="KW-1185">Reference proteome</keyword>
<feature type="chain" id="PRO_5043923025" evidence="5">
    <location>
        <begin position="38"/>
        <end position="554"/>
    </location>
</feature>
<name>A0AAW0EJY8_9TRYP</name>
<evidence type="ECO:0000256" key="5">
    <source>
        <dbReference type="SAM" id="SignalP"/>
    </source>
</evidence>
<keyword evidence="5" id="KW-0732">Signal</keyword>
<evidence type="ECO:0000256" key="4">
    <source>
        <dbReference type="SAM" id="Phobius"/>
    </source>
</evidence>
<dbReference type="InterPro" id="IPR050645">
    <property type="entry name" value="Histidine_acid_phosphatase"/>
</dbReference>
<dbReference type="AlphaFoldDB" id="A0AAW0EJY8"/>
<keyword evidence="4" id="KW-0812">Transmembrane</keyword>
<protein>
    <submittedName>
        <fullName evidence="6">Membrane-bound acid phosphatase</fullName>
    </submittedName>
</protein>
<dbReference type="SUPFAM" id="SSF53254">
    <property type="entry name" value="Phosphoglycerate mutase-like"/>
    <property type="match status" value="1"/>
</dbReference>
<keyword evidence="2" id="KW-0378">Hydrolase</keyword>
<dbReference type="PANTHER" id="PTHR11567:SF110">
    <property type="entry name" value="2-PHOSPHOXYLOSE PHOSPHATASE 1"/>
    <property type="match status" value="1"/>
</dbReference>
<feature type="transmembrane region" description="Helical" evidence="4">
    <location>
        <begin position="500"/>
        <end position="526"/>
    </location>
</feature>
<evidence type="ECO:0000256" key="3">
    <source>
        <dbReference type="SAM" id="MobiDB-lite"/>
    </source>
</evidence>
<dbReference type="InterPro" id="IPR029033">
    <property type="entry name" value="His_PPase_superfam"/>
</dbReference>
<dbReference type="EMBL" id="JAECZO010000037">
    <property type="protein sequence ID" value="KAK7194473.1"/>
    <property type="molecule type" value="Genomic_DNA"/>
</dbReference>
<comment type="similarity">
    <text evidence="1">Belongs to the histidine acid phosphatase family.</text>
</comment>
<evidence type="ECO:0000313" key="6">
    <source>
        <dbReference type="EMBL" id="KAK7194473.1"/>
    </source>
</evidence>
<reference evidence="6 7" key="1">
    <citation type="journal article" date="2021" name="MBio">
        <title>A New Model Trypanosomatid, Novymonas esmeraldas: Genomic Perception of Its 'Candidatus Pandoraea novymonadis' Endosymbiont.</title>
        <authorList>
            <person name="Zakharova A."/>
            <person name="Saura A."/>
            <person name="Butenko A."/>
            <person name="Podesvova L."/>
            <person name="Warmusova S."/>
            <person name="Kostygov A.Y."/>
            <person name="Nenarokova A."/>
            <person name="Lukes J."/>
            <person name="Opperdoes F.R."/>
            <person name="Yurchenko V."/>
        </authorList>
    </citation>
    <scope>NUCLEOTIDE SEQUENCE [LARGE SCALE GENOMIC DNA]</scope>
    <source>
        <strain evidence="6 7">E262AT.01</strain>
    </source>
</reference>
<dbReference type="PROSITE" id="PS51257">
    <property type="entry name" value="PROKAR_LIPOPROTEIN"/>
    <property type="match status" value="1"/>
</dbReference>
<comment type="caution">
    <text evidence="6">The sequence shown here is derived from an EMBL/GenBank/DDBJ whole genome shotgun (WGS) entry which is preliminary data.</text>
</comment>
<organism evidence="6 7">
    <name type="scientific">Novymonas esmeraldas</name>
    <dbReference type="NCBI Taxonomy" id="1808958"/>
    <lineage>
        <taxon>Eukaryota</taxon>
        <taxon>Discoba</taxon>
        <taxon>Euglenozoa</taxon>
        <taxon>Kinetoplastea</taxon>
        <taxon>Metakinetoplastina</taxon>
        <taxon>Trypanosomatida</taxon>
        <taxon>Trypanosomatidae</taxon>
        <taxon>Novymonas</taxon>
    </lineage>
</organism>
<dbReference type="PANTHER" id="PTHR11567">
    <property type="entry name" value="ACID PHOSPHATASE-RELATED"/>
    <property type="match status" value="1"/>
</dbReference>
<feature type="signal peptide" evidence="5">
    <location>
        <begin position="1"/>
        <end position="37"/>
    </location>
</feature>
<proteinExistence type="inferred from homology"/>
<dbReference type="GO" id="GO:0016791">
    <property type="term" value="F:phosphatase activity"/>
    <property type="evidence" value="ECO:0007669"/>
    <property type="project" value="TreeGrafter"/>
</dbReference>
<sequence>MPSVLRSLLPRRVRRLCVLAAATALLAAACLPAPSHASVEWVLQQVQVLHRHGSRSALPDYNESAICGATPCGHLNVQGEAMARSVGAFLRDRYNSDATVVDTPFLPSPNYDLTVVSSRSTDVLRTLQSANMFLAGLFPNATRLVPAIHTVVAKTDMLLRSETQPWVELYTTYAKSALRARMNPVVDALFRDWTELTRLGADVWSEGYCSDYVSRADCAEMLYDIAAAKRSVGELPASLAARYDDLHNYAAAYYRYAWYYNASDAFSVAHGGRGQPFLQQVLTNIDDAIAGRNTFKVMHYSAHDTTVGPVWGTLGDDSIDAMQCPYAQAFVLELVKSATTGEYGVRVLRGWPGQTADTGFAFSWDPTWQLRCQRSTGVSYAAADNLCPLADFRRYVAGTVAKDPRGLCLLDADTAAVLNCPTAAAEQAGAVTLSPTCELYRAVCPAFSCPPGYTLSASTSRCRCDSAACLAADGAGNSSGTTGAVAVTVQTRGVSGGATAGIAIATFAVGALIAVAVTLLVTLALVRRRGSGSAHPSEPTGKYPGRGEQRQGDL</sequence>
<feature type="region of interest" description="Disordered" evidence="3">
    <location>
        <begin position="530"/>
        <end position="554"/>
    </location>
</feature>
<dbReference type="InterPro" id="IPR000560">
    <property type="entry name" value="His_Pase_clade-2"/>
</dbReference>
<keyword evidence="4" id="KW-0472">Membrane</keyword>
<dbReference type="Gene3D" id="3.40.50.1240">
    <property type="entry name" value="Phosphoglycerate mutase-like"/>
    <property type="match status" value="1"/>
</dbReference>
<evidence type="ECO:0000256" key="2">
    <source>
        <dbReference type="ARBA" id="ARBA00022801"/>
    </source>
</evidence>
<dbReference type="Proteomes" id="UP001430356">
    <property type="component" value="Unassembled WGS sequence"/>
</dbReference>
<keyword evidence="4" id="KW-1133">Transmembrane helix</keyword>
<dbReference type="CDD" id="cd07061">
    <property type="entry name" value="HP_HAP_like"/>
    <property type="match status" value="1"/>
</dbReference>
<feature type="compositionally biased region" description="Basic and acidic residues" evidence="3">
    <location>
        <begin position="545"/>
        <end position="554"/>
    </location>
</feature>
<accession>A0AAW0EJY8</accession>
<dbReference type="Pfam" id="PF00328">
    <property type="entry name" value="His_Phos_2"/>
    <property type="match status" value="1"/>
</dbReference>